<evidence type="ECO:0000256" key="1">
    <source>
        <dbReference type="SAM" id="Phobius"/>
    </source>
</evidence>
<organism evidence="2 3">
    <name type="scientific">Mycobacterium basiliense</name>
    <dbReference type="NCBI Taxonomy" id="2094119"/>
    <lineage>
        <taxon>Bacteria</taxon>
        <taxon>Bacillati</taxon>
        <taxon>Actinomycetota</taxon>
        <taxon>Actinomycetes</taxon>
        <taxon>Mycobacteriales</taxon>
        <taxon>Mycobacteriaceae</taxon>
        <taxon>Mycobacterium</taxon>
    </lineage>
</organism>
<sequence>MRRVWSAIPAVVRIALPVALVLPVVGIGLAVWLNSPRNDNWTQLPSQLNCQIQAGPRPPESITVASVIVQHPRSGVLELVIRFVQPLPPSPTGTHASGFVGYVLTYSLANNGKKFVELGPEEDTDDLAIVSTLASNNSDASMRPDRDTNARKTAPDTIQINLDLRRLRIDNQPVDPVLTVDSQFNTPSTTTVKFAPQICHGS</sequence>
<dbReference type="EMBL" id="LR130759">
    <property type="protein sequence ID" value="VDM90751.1"/>
    <property type="molecule type" value="Genomic_DNA"/>
</dbReference>
<dbReference type="Proteomes" id="UP000269998">
    <property type="component" value="Chromosome"/>
</dbReference>
<dbReference type="AlphaFoldDB" id="A0A3S4BJ02"/>
<keyword evidence="1" id="KW-0472">Membrane</keyword>
<dbReference type="KEGG" id="mbai:MB901379_04360"/>
<keyword evidence="1" id="KW-0812">Transmembrane</keyword>
<feature type="transmembrane region" description="Helical" evidence="1">
    <location>
        <begin position="12"/>
        <end position="33"/>
    </location>
</feature>
<gene>
    <name evidence="2" type="ORF">MB901379_04360</name>
</gene>
<name>A0A3S4BJ02_9MYCO</name>
<keyword evidence="3" id="KW-1185">Reference proteome</keyword>
<evidence type="ECO:0000313" key="3">
    <source>
        <dbReference type="Proteomes" id="UP000269998"/>
    </source>
</evidence>
<protein>
    <submittedName>
        <fullName evidence="2">Uncharacterized protein</fullName>
    </submittedName>
</protein>
<keyword evidence="1" id="KW-1133">Transmembrane helix</keyword>
<evidence type="ECO:0000313" key="2">
    <source>
        <dbReference type="EMBL" id="VDM90751.1"/>
    </source>
</evidence>
<proteinExistence type="predicted"/>
<reference evidence="3" key="1">
    <citation type="submission" date="2018-02" db="EMBL/GenBank/DDBJ databases">
        <authorList>
            <person name="Seth-Smith MB H."/>
            <person name="Seth-Smith H."/>
        </authorList>
    </citation>
    <scope>NUCLEOTIDE SEQUENCE [LARGE SCALE GENOMIC DNA]</scope>
</reference>
<accession>A0A3S4BJ02</accession>